<evidence type="ECO:0000313" key="3">
    <source>
        <dbReference type="Proteomes" id="UP000531581"/>
    </source>
</evidence>
<evidence type="ECO:0000313" key="2">
    <source>
        <dbReference type="EMBL" id="NVP32133.1"/>
    </source>
</evidence>
<dbReference type="AlphaFoldDB" id="A0A7Y7QY05"/>
<dbReference type="RefSeq" id="WP_170171822.1">
    <property type="nucleotide sequence ID" value="NZ_JABEOV010000005.1"/>
</dbReference>
<dbReference type="EMBL" id="JABYQV010000012">
    <property type="protein sequence ID" value="NVP32133.1"/>
    <property type="molecule type" value="Genomic_DNA"/>
</dbReference>
<dbReference type="Proteomes" id="UP000531581">
    <property type="component" value="Unassembled WGS sequence"/>
</dbReference>
<gene>
    <name evidence="1" type="ORF">HKX05_03385</name>
    <name evidence="2" type="ORF">HLV41_13860</name>
</gene>
<keyword evidence="4" id="KW-1185">Reference proteome</keyword>
<dbReference type="EMBL" id="JABEOV010000005">
    <property type="protein sequence ID" value="NNG52387.1"/>
    <property type="molecule type" value="Genomic_DNA"/>
</dbReference>
<evidence type="ECO:0000313" key="1">
    <source>
        <dbReference type="EMBL" id="NNG52387.1"/>
    </source>
</evidence>
<comment type="caution">
    <text evidence="2">The sequence shown here is derived from an EMBL/GenBank/DDBJ whole genome shotgun (WGS) entry which is preliminary data.</text>
</comment>
<proteinExistence type="predicted"/>
<dbReference type="Proteomes" id="UP000557656">
    <property type="component" value="Unassembled WGS sequence"/>
</dbReference>
<name>A0A7Y7QY05_9SPHN</name>
<accession>A0A7Y7QY05</accession>
<sequence>MNIQHSLDTLQAWTIGLRTAMGYPDAPIGTPVNFASGRRRNPIEALQVAAVVGDTGRDVVYVEFDTPIADGPIGVSLATRATHWVDWHPQVRLYAASDEAPIELLTDTHRWSIGPRASLIASPLPPRSRIARGMARADRLWREAAEKAWGIKLVGSIHVPDGARYADGVPMEELLA</sequence>
<organism evidence="2 3">
    <name type="scientific">Sphingomonas sanguinis</name>
    <dbReference type="NCBI Taxonomy" id="33051"/>
    <lineage>
        <taxon>Bacteria</taxon>
        <taxon>Pseudomonadati</taxon>
        <taxon>Pseudomonadota</taxon>
        <taxon>Alphaproteobacteria</taxon>
        <taxon>Sphingomonadales</taxon>
        <taxon>Sphingomonadaceae</taxon>
        <taxon>Sphingomonas</taxon>
    </lineage>
</organism>
<evidence type="ECO:0000313" key="4">
    <source>
        <dbReference type="Proteomes" id="UP000557656"/>
    </source>
</evidence>
<reference evidence="3 4" key="1">
    <citation type="submission" date="2020-05" db="EMBL/GenBank/DDBJ databases">
        <title>Draft Genome Sequences of Sphingomonas sp. Isolated from the International Space Station.</title>
        <authorList>
            <person name="Bijlani S."/>
            <person name="Singh N.K."/>
            <person name="Mason C.E."/>
            <person name="Wang C.C."/>
            <person name="Venkateswaran K."/>
        </authorList>
    </citation>
    <scope>NUCLEOTIDE SEQUENCE [LARGE SCALE GENOMIC DNA]</scope>
    <source>
        <strain evidence="1 4">IIF7SW-B5</strain>
        <strain evidence="2">ISS-IIF7SWP</strain>
    </source>
</reference>
<protein>
    <submittedName>
        <fullName evidence="2">Uncharacterized protein</fullName>
    </submittedName>
</protein>